<name>A0ABT7JL65_9DEIO</name>
<dbReference type="Proteomes" id="UP001302059">
    <property type="component" value="Unassembled WGS sequence"/>
</dbReference>
<dbReference type="EMBL" id="JASNGB010000313">
    <property type="protein sequence ID" value="MDL2345819.1"/>
    <property type="molecule type" value="Genomic_DNA"/>
</dbReference>
<keyword evidence="1" id="KW-0472">Membrane</keyword>
<keyword evidence="3" id="KW-1185">Reference proteome</keyword>
<keyword evidence="1" id="KW-0812">Transmembrane</keyword>
<protein>
    <submittedName>
        <fullName evidence="2">Uncharacterized protein</fullName>
    </submittedName>
</protein>
<proteinExistence type="predicted"/>
<feature type="transmembrane region" description="Helical" evidence="1">
    <location>
        <begin position="150"/>
        <end position="170"/>
    </location>
</feature>
<keyword evidence="1" id="KW-1133">Transmembrane helix</keyword>
<accession>A0ABT7JL65</accession>
<feature type="transmembrane region" description="Helical" evidence="1">
    <location>
        <begin position="70"/>
        <end position="91"/>
    </location>
</feature>
<feature type="non-terminal residue" evidence="2">
    <location>
        <position position="1"/>
    </location>
</feature>
<feature type="transmembrane region" description="Helical" evidence="1">
    <location>
        <begin position="103"/>
        <end position="124"/>
    </location>
</feature>
<sequence>LEAGPATLRTAPDFAAYLADLGAAQERRGLRPDSVQALISGLAGLERGSLPAVDAASLAATGTFGGGLRAGLLLLLALLAPVPLYLLGLAFGGRNPFWRAITAALALLLLPTLVEGVLGAAGWLGDLLGASALRAAPALSPWSSPFGLPIRALLTAAALGLAIYGFRGLCVQFGLLGNRREATLAPATTVEWEEAL</sequence>
<gene>
    <name evidence="2" type="ORF">QOL99_16950</name>
</gene>
<comment type="caution">
    <text evidence="2">The sequence shown here is derived from an EMBL/GenBank/DDBJ whole genome shotgun (WGS) entry which is preliminary data.</text>
</comment>
<evidence type="ECO:0000256" key="1">
    <source>
        <dbReference type="SAM" id="Phobius"/>
    </source>
</evidence>
<organism evidence="2 3">
    <name type="scientific">Deinococcus rhizophilus</name>
    <dbReference type="NCBI Taxonomy" id="3049544"/>
    <lineage>
        <taxon>Bacteria</taxon>
        <taxon>Thermotogati</taxon>
        <taxon>Deinococcota</taxon>
        <taxon>Deinococci</taxon>
        <taxon>Deinococcales</taxon>
        <taxon>Deinococcaceae</taxon>
        <taxon>Deinococcus</taxon>
    </lineage>
</organism>
<reference evidence="2 3" key="1">
    <citation type="submission" date="2023-05" db="EMBL/GenBank/DDBJ databases">
        <authorList>
            <person name="Gao F."/>
        </authorList>
    </citation>
    <scope>NUCLEOTIDE SEQUENCE [LARGE SCALE GENOMIC DNA]</scope>
    <source>
        <strain evidence="2 3">MIMF12</strain>
    </source>
</reference>
<evidence type="ECO:0000313" key="3">
    <source>
        <dbReference type="Proteomes" id="UP001302059"/>
    </source>
</evidence>
<evidence type="ECO:0000313" key="2">
    <source>
        <dbReference type="EMBL" id="MDL2345819.1"/>
    </source>
</evidence>